<proteinExistence type="predicted"/>
<feature type="region of interest" description="Disordered" evidence="1">
    <location>
        <begin position="519"/>
        <end position="542"/>
    </location>
</feature>
<protein>
    <submittedName>
        <fullName evidence="2">Uncharacterized protein</fullName>
    </submittedName>
</protein>
<dbReference type="Proteomes" id="UP000830671">
    <property type="component" value="Chromosome 4"/>
</dbReference>
<dbReference type="EMBL" id="CP019476">
    <property type="protein sequence ID" value="UQC82370.1"/>
    <property type="molecule type" value="Genomic_DNA"/>
</dbReference>
<evidence type="ECO:0000256" key="1">
    <source>
        <dbReference type="SAM" id="MobiDB-lite"/>
    </source>
</evidence>
<organism evidence="2 3">
    <name type="scientific">Colletotrichum lupini</name>
    <dbReference type="NCBI Taxonomy" id="145971"/>
    <lineage>
        <taxon>Eukaryota</taxon>
        <taxon>Fungi</taxon>
        <taxon>Dikarya</taxon>
        <taxon>Ascomycota</taxon>
        <taxon>Pezizomycotina</taxon>
        <taxon>Sordariomycetes</taxon>
        <taxon>Hypocreomycetidae</taxon>
        <taxon>Glomerellales</taxon>
        <taxon>Glomerellaceae</taxon>
        <taxon>Colletotrichum</taxon>
        <taxon>Colletotrichum acutatum species complex</taxon>
    </lineage>
</organism>
<dbReference type="RefSeq" id="XP_049143993.1">
    <property type="nucleotide sequence ID" value="XM_049286850.1"/>
</dbReference>
<accession>A0A9Q8WH33</accession>
<dbReference type="AlphaFoldDB" id="A0A9Q8WH33"/>
<name>A0A9Q8WH33_9PEZI</name>
<reference evidence="2" key="1">
    <citation type="journal article" date="2021" name="Mol. Plant Microbe Interact.">
        <title>Complete Genome Sequence of the Plant-Pathogenic Fungus Colletotrichum lupini.</title>
        <authorList>
            <person name="Baroncelli R."/>
            <person name="Pensec F."/>
            <person name="Da Lio D."/>
            <person name="Boufleur T."/>
            <person name="Vicente I."/>
            <person name="Sarrocco S."/>
            <person name="Picot A."/>
            <person name="Baraldi E."/>
            <person name="Sukno S."/>
            <person name="Thon M."/>
            <person name="Le Floch G."/>
        </authorList>
    </citation>
    <scope>NUCLEOTIDE SEQUENCE</scope>
    <source>
        <strain evidence="2">IMI 504893</strain>
    </source>
</reference>
<evidence type="ECO:0000313" key="3">
    <source>
        <dbReference type="Proteomes" id="UP000830671"/>
    </source>
</evidence>
<evidence type="ECO:0000313" key="2">
    <source>
        <dbReference type="EMBL" id="UQC82370.1"/>
    </source>
</evidence>
<keyword evidence="3" id="KW-1185">Reference proteome</keyword>
<gene>
    <name evidence="2" type="ORF">CLUP02_07858</name>
</gene>
<sequence length="933" mass="102977">MGPEARPDPRTSAIWGLWFEAGKALPRPSSNERHHLPKLVSLLSFRYCVGSRLQSLTKQLPEATPLSVLSRVYRNHACYSATNSRPGSMTWSLNRAMHQRDGDFWSRTGAILQKRGRPGRVLERDYGGQALSPFRLNSQGKSLCPCLMSGKENLEGADVSVVDLRRESEKENDLEERLLGPPQKFFLIFGNFITLLSLTWKAPTPQSLTAKTYATKPCNAAIPLSPKASRTSRAVTIETTWGGSRTSPLRTLTACQIRTYLGTLTGLTCHHIIKSDRDIRPWISGCLRLPPYRSLMPIWTDTDACPARTMASDKGTLMSPTFPRRKSMSPHTVNWRVVRLVIGVNPDVTILSEPCANFFWLRAPHDSQTAHRFVITSKARASGPCHYRYQMGMTLRILRTHTSVHDARPGSRGISQTPRQKNHRISQFYAMMGKFIWALASSLTLCRSEISLFAELPVPRSHRLQRLLHHPGASSNRLRGGAPTSNSYLFETDAGNAIGHGSVVVISQLCCLHRIPTPSKTEEWPRPSRRIQTQPSGGSLKANADFEAEPASAESLDCLGTKLNSLLNASSQPQSSYRNSGGASIRNLIDKELRRQHRIFLITYKWSQANVPDDHHAVIKRTNWRSVLLISQRFPSLSEVGISAEEPANLQIYATKKLVTACGLAVAKGTRLFASRDKRHWSPSCSSLQIPTATNANSPRFGTVARQLPRRQLRALERRVYGDDAGETYTCRTETRPRWLAVVEDDIVGIPYARRRRPLPPAHQIYVIVFTMCRPPREPLIELAGSNSPEDGRSSHTIGPARCLDIGADPKEKENPGSIVNCSSQIHQGNRLLSPTGPSCLWAPISRVEERKLHEAQLAPKRASYCTRAGGIGGGASCPRGGASFGGARGAAAPCTPSGSAEREYDACVPQISSVQLPSLLIYRPGSSLCSSA</sequence>
<dbReference type="GeneID" id="73341860"/>
<dbReference type="KEGG" id="clup:CLUP02_07858"/>